<accession>A0A2Z2NHP6</accession>
<keyword evidence="2" id="KW-0808">Transferase</keyword>
<proteinExistence type="predicted"/>
<evidence type="ECO:0000313" key="2">
    <source>
        <dbReference type="EMBL" id="ASJ70563.1"/>
    </source>
</evidence>
<dbReference type="EMBL" id="CP018632">
    <property type="protein sequence ID" value="ASJ70563.1"/>
    <property type="molecule type" value="Genomic_DNA"/>
</dbReference>
<keyword evidence="3" id="KW-1185">Reference proteome</keyword>
<dbReference type="PANTHER" id="PTHR12526">
    <property type="entry name" value="GLYCOSYLTRANSFERASE"/>
    <property type="match status" value="1"/>
</dbReference>
<keyword evidence="2" id="KW-0328">Glycosyltransferase</keyword>
<dbReference type="KEGG" id="gai:IMCC3135_02245"/>
<dbReference type="Pfam" id="PF13692">
    <property type="entry name" value="Glyco_trans_1_4"/>
    <property type="match status" value="1"/>
</dbReference>
<dbReference type="EC" id="2.4.-.-" evidence="2"/>
<name>A0A2Z2NHP6_9GAMM</name>
<dbReference type="InterPro" id="IPR022622">
    <property type="entry name" value="DUF3492"/>
</dbReference>
<evidence type="ECO:0000259" key="1">
    <source>
        <dbReference type="Pfam" id="PF11997"/>
    </source>
</evidence>
<feature type="domain" description="DUF3492" evidence="1">
    <location>
        <begin position="13"/>
        <end position="311"/>
    </location>
</feature>
<dbReference type="OrthoDB" id="9772485at2"/>
<sequence>MNSSPHYHPEARADVCLLLEGTFPYVRGGVSTWVKQMIEGMPHLSFSIIYLGAEAASQGEPAYELPDNVVHLETHWLLESAIPEPVDSGVISRVRGWARKSGDKLRSRQRFIDNNVLHSQLRAAASAPRGHTLRSNVAARFTELLVGPDAITEEELQQDKDAWETIREKYNDAPPGLDFNHFFWSVRSMHGPLFTLAKIVSDAPEAALYHSVSTGYAGFLGAMLKNATGKPFIISEHGIYTKERELDLAQVEWIPQELDPFKVGLNDNMSYLRSVWIRFFASLGRMSYGAADQVFTLYDGNRQRQLLDGADDVRLSIIPNGVNVQRFRTVRRSEQAEVPPVLALIGRVVPIKDIKNFIRAMRIIRSRMPEAEGWLFGPEDEDEDYTRECKMLVESLGLSHVVKFQGFGKPDEIFPQVGLSILTSVSEGQPLVVLEGFAAGIPAVTTDVGSCSELIYGVDEEDRKLGVAGAVVPIADPAAFADAAIALLSDREAWLQASRSAIARVECYYDEVDMISRYQTVYENQINGSQGDPVVSKPPKAA</sequence>
<dbReference type="Gene3D" id="3.40.50.2000">
    <property type="entry name" value="Glycogen Phosphorylase B"/>
    <property type="match status" value="2"/>
</dbReference>
<reference evidence="2 3" key="1">
    <citation type="submission" date="2016-12" db="EMBL/GenBank/DDBJ databases">
        <authorList>
            <person name="Song W.-J."/>
            <person name="Kurnit D.M."/>
        </authorList>
    </citation>
    <scope>NUCLEOTIDE SEQUENCE [LARGE SCALE GENOMIC DNA]</scope>
    <source>
        <strain evidence="2 3">IMCC3135</strain>
    </source>
</reference>
<dbReference type="PANTHER" id="PTHR12526:SF608">
    <property type="entry name" value="PELF"/>
    <property type="match status" value="1"/>
</dbReference>
<gene>
    <name evidence="2" type="primary">epsD</name>
    <name evidence="2" type="ORF">IMCC3135_02245</name>
</gene>
<dbReference type="RefSeq" id="WP_088916095.1">
    <property type="nucleotide sequence ID" value="NZ_CP018632.1"/>
</dbReference>
<dbReference type="AlphaFoldDB" id="A0A2Z2NHP6"/>
<dbReference type="Proteomes" id="UP000250079">
    <property type="component" value="Chromosome"/>
</dbReference>
<organism evidence="2 3">
    <name type="scientific">Granulosicoccus antarcticus IMCC3135</name>
    <dbReference type="NCBI Taxonomy" id="1192854"/>
    <lineage>
        <taxon>Bacteria</taxon>
        <taxon>Pseudomonadati</taxon>
        <taxon>Pseudomonadota</taxon>
        <taxon>Gammaproteobacteria</taxon>
        <taxon>Chromatiales</taxon>
        <taxon>Granulosicoccaceae</taxon>
        <taxon>Granulosicoccus</taxon>
    </lineage>
</organism>
<evidence type="ECO:0000313" key="3">
    <source>
        <dbReference type="Proteomes" id="UP000250079"/>
    </source>
</evidence>
<dbReference type="InterPro" id="IPR047691">
    <property type="entry name" value="PelF-like"/>
</dbReference>
<dbReference type="Pfam" id="PF11997">
    <property type="entry name" value="DUF3492"/>
    <property type="match status" value="1"/>
</dbReference>
<protein>
    <submittedName>
        <fullName evidence="2">Glycosyltransferase EpsD</fullName>
        <ecNumber evidence="2">2.4.-.-</ecNumber>
    </submittedName>
</protein>
<dbReference type="NCBIfam" id="NF038011">
    <property type="entry name" value="PelF"/>
    <property type="match status" value="1"/>
</dbReference>
<dbReference type="SUPFAM" id="SSF53756">
    <property type="entry name" value="UDP-Glycosyltransferase/glycogen phosphorylase"/>
    <property type="match status" value="1"/>
</dbReference>
<dbReference type="GO" id="GO:0016757">
    <property type="term" value="F:glycosyltransferase activity"/>
    <property type="evidence" value="ECO:0007669"/>
    <property type="project" value="UniProtKB-KW"/>
</dbReference>